<dbReference type="GO" id="GO:0005737">
    <property type="term" value="C:cytoplasm"/>
    <property type="evidence" value="ECO:0007669"/>
    <property type="project" value="TreeGrafter"/>
</dbReference>
<proteinExistence type="predicted"/>
<dbReference type="AlphaFoldDB" id="A0A1Q2CNL2"/>
<keyword evidence="6" id="KW-1185">Reference proteome</keyword>
<keyword evidence="1 5" id="KW-0436">Ligase</keyword>
<dbReference type="STRING" id="1332264.BW730_09460"/>
<protein>
    <recommendedName>
        <fullName evidence="3">biotin--[biotin carboxyl-carrier protein] ligase</fullName>
        <ecNumber evidence="3">6.3.4.15</ecNumber>
    </recommendedName>
</protein>
<dbReference type="Gene3D" id="3.30.930.10">
    <property type="entry name" value="Bira Bifunctional Protein, Domain 2"/>
    <property type="match status" value="1"/>
</dbReference>
<dbReference type="GO" id="GO:0004077">
    <property type="term" value="F:biotin--[biotin carboxyl-carrier protein] ligase activity"/>
    <property type="evidence" value="ECO:0007669"/>
    <property type="project" value="UniProtKB-EC"/>
</dbReference>
<gene>
    <name evidence="5" type="ORF">BW730_09460</name>
</gene>
<evidence type="ECO:0000259" key="4">
    <source>
        <dbReference type="PROSITE" id="PS51733"/>
    </source>
</evidence>
<dbReference type="NCBIfam" id="TIGR00121">
    <property type="entry name" value="birA_ligase"/>
    <property type="match status" value="1"/>
</dbReference>
<dbReference type="EMBL" id="CP019606">
    <property type="protein sequence ID" value="AQP47684.1"/>
    <property type="molecule type" value="Genomic_DNA"/>
</dbReference>
<dbReference type="Pfam" id="PF02237">
    <property type="entry name" value="BPL_C"/>
    <property type="match status" value="1"/>
</dbReference>
<sequence>MNATIPSAREIHRSVTRDGARDTLFDRIEVTASTGSTNADLAALARQGDDRTIALVAMEQTAGRGRLDRQWVSPPGASISLSLLLKPRPEFQQWGWLSILAGLAVSSALADLTPDPSRVTLKWPNDVLIGGAKVCGILSERIERPDGARAVVGMGINVSLTRAQLPVPTATSLALEGLPTEPEPIIAGVLRHFEDYYSTWSLSGDLREVYEARCASIGAPLTVVVDAETSVDGVGRGVDAFGRLQVATATGIQTFAVGDVVHARLGR</sequence>
<dbReference type="Gene3D" id="2.30.30.100">
    <property type="match status" value="1"/>
</dbReference>
<name>A0A1Q2CNL2_9ACTN</name>
<dbReference type="PROSITE" id="PS51733">
    <property type="entry name" value="BPL_LPL_CATALYTIC"/>
    <property type="match status" value="1"/>
</dbReference>
<dbReference type="PANTHER" id="PTHR12835:SF5">
    <property type="entry name" value="BIOTIN--PROTEIN LIGASE"/>
    <property type="match status" value="1"/>
</dbReference>
<organism evidence="5 6">
    <name type="scientific">Tessaracoccus aquimaris</name>
    <dbReference type="NCBI Taxonomy" id="1332264"/>
    <lineage>
        <taxon>Bacteria</taxon>
        <taxon>Bacillati</taxon>
        <taxon>Actinomycetota</taxon>
        <taxon>Actinomycetes</taxon>
        <taxon>Propionibacteriales</taxon>
        <taxon>Propionibacteriaceae</taxon>
        <taxon>Tessaracoccus</taxon>
    </lineage>
</organism>
<dbReference type="RefSeq" id="WP_158522570.1">
    <property type="nucleotide sequence ID" value="NZ_CP019606.1"/>
</dbReference>
<evidence type="ECO:0000256" key="3">
    <source>
        <dbReference type="ARBA" id="ARBA00024227"/>
    </source>
</evidence>
<keyword evidence="2" id="KW-0092">Biotin</keyword>
<dbReference type="InterPro" id="IPR045864">
    <property type="entry name" value="aa-tRNA-synth_II/BPL/LPL"/>
</dbReference>
<accession>A0A1Q2CNL2</accession>
<dbReference type="OrthoDB" id="9807064at2"/>
<evidence type="ECO:0000256" key="1">
    <source>
        <dbReference type="ARBA" id="ARBA00022598"/>
    </source>
</evidence>
<dbReference type="Pfam" id="PF03099">
    <property type="entry name" value="BPL_LplA_LipB"/>
    <property type="match status" value="1"/>
</dbReference>
<dbReference type="SUPFAM" id="SSF55681">
    <property type="entry name" value="Class II aaRS and biotin synthetases"/>
    <property type="match status" value="1"/>
</dbReference>
<dbReference type="Proteomes" id="UP000188145">
    <property type="component" value="Chromosome"/>
</dbReference>
<reference evidence="6" key="1">
    <citation type="submission" date="2017-02" db="EMBL/GenBank/DDBJ databases">
        <title>Tessaracoccus aquaemaris sp. nov., isolated from the intestine of a Korean rockfish, Sebastes schlegelii, in a marine aquaculture pond.</title>
        <authorList>
            <person name="Tak E.J."/>
            <person name="Bae J.-W."/>
        </authorList>
    </citation>
    <scope>NUCLEOTIDE SEQUENCE [LARGE SCALE GENOMIC DNA]</scope>
    <source>
        <strain evidence="6">NSG39</strain>
    </source>
</reference>
<dbReference type="KEGG" id="tes:BW730_09460"/>
<feature type="domain" description="BPL/LPL catalytic" evidence="4">
    <location>
        <begin position="26"/>
        <end position="201"/>
    </location>
</feature>
<dbReference type="PANTHER" id="PTHR12835">
    <property type="entry name" value="BIOTIN PROTEIN LIGASE"/>
    <property type="match status" value="1"/>
</dbReference>
<dbReference type="InterPro" id="IPR003142">
    <property type="entry name" value="BPL_C"/>
</dbReference>
<dbReference type="EC" id="6.3.4.15" evidence="3"/>
<dbReference type="InterPro" id="IPR004143">
    <property type="entry name" value="BPL_LPL_catalytic"/>
</dbReference>
<evidence type="ECO:0000313" key="5">
    <source>
        <dbReference type="EMBL" id="AQP47684.1"/>
    </source>
</evidence>
<evidence type="ECO:0000256" key="2">
    <source>
        <dbReference type="ARBA" id="ARBA00023267"/>
    </source>
</evidence>
<evidence type="ECO:0000313" key="6">
    <source>
        <dbReference type="Proteomes" id="UP000188145"/>
    </source>
</evidence>
<dbReference type="InterPro" id="IPR004408">
    <property type="entry name" value="Biotin_CoA_COase_ligase"/>
</dbReference>
<dbReference type="CDD" id="cd16442">
    <property type="entry name" value="BPL"/>
    <property type="match status" value="1"/>
</dbReference>